<dbReference type="Pfam" id="PF06763">
    <property type="entry name" value="Minor_tail_Z"/>
    <property type="match status" value="1"/>
</dbReference>
<sequence>MIELRADQIERVQDLLQHIPEAIPKAISNTINRAAETAKTEAARKARETYYVKHSDVIKTIRITKASPSNLSATVLSRSSPIALSKFNVTPRQPQPKRRKPIIARVKKGAGGSIQGAFVARVTSGHVGVFNRVGPARLPITQRFGPSIPQMIGSETVTRWVEEKALETIDKRLDHEISRVLEGTR</sequence>
<gene>
    <name evidence="1" type="ordered locus">Dred_1209</name>
</gene>
<keyword evidence="2" id="KW-1185">Reference proteome</keyword>
<dbReference type="OrthoDB" id="5518677at2"/>
<reference evidence="1 2" key="1">
    <citation type="submission" date="2007-03" db="EMBL/GenBank/DDBJ databases">
        <title>Complete sequence of Desulfotomaculum reducens MI-1.</title>
        <authorList>
            <consortium name="US DOE Joint Genome Institute"/>
            <person name="Copeland A."/>
            <person name="Lucas S."/>
            <person name="Lapidus A."/>
            <person name="Barry K."/>
            <person name="Detter J.C."/>
            <person name="Glavina del Rio T."/>
            <person name="Hammon N."/>
            <person name="Israni S."/>
            <person name="Dalin E."/>
            <person name="Tice H."/>
            <person name="Pitluck S."/>
            <person name="Sims D."/>
            <person name="Brettin T."/>
            <person name="Bruce D."/>
            <person name="Han C."/>
            <person name="Tapia R."/>
            <person name="Schmutz J."/>
            <person name="Larimer F."/>
            <person name="Land M."/>
            <person name="Hauser L."/>
            <person name="Kyrpides N."/>
            <person name="Kim E."/>
            <person name="Tebo B.M."/>
            <person name="Richardson P."/>
        </authorList>
    </citation>
    <scope>NUCLEOTIDE SEQUENCE [LARGE SCALE GENOMIC DNA]</scope>
    <source>
        <strain evidence="1 2">MI-1</strain>
    </source>
</reference>
<dbReference type="InterPro" id="IPR010633">
    <property type="entry name" value="Phage_lambda_GpZ"/>
</dbReference>
<dbReference type="HOGENOM" id="CLU_100483_0_0_9"/>
<evidence type="ECO:0008006" key="3">
    <source>
        <dbReference type="Google" id="ProtNLM"/>
    </source>
</evidence>
<organism evidence="1 2">
    <name type="scientific">Desulforamulus reducens (strain ATCC BAA-1160 / DSM 100696 / MI-1)</name>
    <name type="common">Desulfotomaculum reducens</name>
    <dbReference type="NCBI Taxonomy" id="349161"/>
    <lineage>
        <taxon>Bacteria</taxon>
        <taxon>Bacillati</taxon>
        <taxon>Bacillota</taxon>
        <taxon>Clostridia</taxon>
        <taxon>Eubacteriales</taxon>
        <taxon>Peptococcaceae</taxon>
        <taxon>Desulforamulus</taxon>
    </lineage>
</organism>
<dbReference type="STRING" id="349161.Dred_1209"/>
<dbReference type="eggNOG" id="ENOG5032SY7">
    <property type="taxonomic scope" value="Bacteria"/>
</dbReference>
<dbReference type="EMBL" id="CP000612">
    <property type="protein sequence ID" value="ABO49743.1"/>
    <property type="molecule type" value="Genomic_DNA"/>
</dbReference>
<protein>
    <recommendedName>
        <fullName evidence="3">Prophage minor tail protein Z (GPZ)</fullName>
    </recommendedName>
</protein>
<dbReference type="AlphaFoldDB" id="A4J3U0"/>
<evidence type="ECO:0000313" key="2">
    <source>
        <dbReference type="Proteomes" id="UP000001556"/>
    </source>
</evidence>
<accession>A4J3U0</accession>
<dbReference type="Proteomes" id="UP000001556">
    <property type="component" value="Chromosome"/>
</dbReference>
<dbReference type="RefSeq" id="WP_011877569.1">
    <property type="nucleotide sequence ID" value="NC_009253.1"/>
</dbReference>
<name>A4J3U0_DESRM</name>
<proteinExistence type="predicted"/>
<evidence type="ECO:0000313" key="1">
    <source>
        <dbReference type="EMBL" id="ABO49743.1"/>
    </source>
</evidence>
<dbReference type="KEGG" id="drm:Dred_1209"/>